<dbReference type="GO" id="GO:0005737">
    <property type="term" value="C:cytoplasm"/>
    <property type="evidence" value="ECO:0007669"/>
    <property type="project" value="TreeGrafter"/>
</dbReference>
<proteinExistence type="inferred from homology"/>
<feature type="chain" id="PRO_5038756144" description="exo-alpha-sialidase" evidence="4">
    <location>
        <begin position="34"/>
        <end position="536"/>
    </location>
</feature>
<evidence type="ECO:0000256" key="1">
    <source>
        <dbReference type="ARBA" id="ARBA00000427"/>
    </source>
</evidence>
<dbReference type="InterPro" id="IPR026856">
    <property type="entry name" value="Sialidase_fam"/>
</dbReference>
<comment type="similarity">
    <text evidence="2">Belongs to the glycosyl hydrolase 33 family.</text>
</comment>
<dbReference type="GO" id="GO:0016020">
    <property type="term" value="C:membrane"/>
    <property type="evidence" value="ECO:0007669"/>
    <property type="project" value="TreeGrafter"/>
</dbReference>
<dbReference type="EC" id="3.2.1.18" evidence="3"/>
<dbReference type="InterPro" id="IPR011040">
    <property type="entry name" value="Sialidase"/>
</dbReference>
<comment type="catalytic activity">
    <reaction evidence="1">
        <text>Hydrolysis of alpha-(2-&gt;3)-, alpha-(2-&gt;6)-, alpha-(2-&gt;8)- glycosidic linkages of terminal sialic acid residues in oligosaccharides, glycoproteins, glycolipids, colominic acid and synthetic substrates.</text>
        <dbReference type="EC" id="3.2.1.18"/>
    </reaction>
</comment>
<dbReference type="CDD" id="cd15482">
    <property type="entry name" value="Sialidase_non-viral"/>
    <property type="match status" value="1"/>
</dbReference>
<reference evidence="7" key="2">
    <citation type="journal article" date="2021" name="PeerJ">
        <title>Extensive microbial diversity within the chicken gut microbiome revealed by metagenomics and culture.</title>
        <authorList>
            <person name="Gilroy R."/>
            <person name="Ravi A."/>
            <person name="Getino M."/>
            <person name="Pursley I."/>
            <person name="Horton D.L."/>
            <person name="Alikhan N.F."/>
            <person name="Baker D."/>
            <person name="Gharbi K."/>
            <person name="Hall N."/>
            <person name="Watson M."/>
            <person name="Adriaenssens E.M."/>
            <person name="Foster-Nyarko E."/>
            <person name="Jarju S."/>
            <person name="Secka A."/>
            <person name="Antonio M."/>
            <person name="Oren A."/>
            <person name="Chaudhuri R.R."/>
            <person name="La Ragione R."/>
            <person name="Hildebrand F."/>
            <person name="Pallen M.J."/>
        </authorList>
    </citation>
    <scope>NUCLEOTIDE SEQUENCE</scope>
    <source>
        <strain evidence="7">10669</strain>
    </source>
</reference>
<keyword evidence="4" id="KW-0732">Signal</keyword>
<dbReference type="EMBL" id="DVOG01000030">
    <property type="protein sequence ID" value="HIV03747.1"/>
    <property type="molecule type" value="Genomic_DNA"/>
</dbReference>
<dbReference type="GO" id="GO:0004308">
    <property type="term" value="F:exo-alpha-sialidase activity"/>
    <property type="evidence" value="ECO:0007669"/>
    <property type="project" value="UniProtKB-EC"/>
</dbReference>
<dbReference type="Gene3D" id="2.120.10.10">
    <property type="match status" value="1"/>
</dbReference>
<comment type="caution">
    <text evidence="7">The sequence shown here is derived from an EMBL/GenBank/DDBJ whole genome shotgun (WGS) entry which is preliminary data.</text>
</comment>
<dbReference type="AlphaFoldDB" id="A0A9D1T146"/>
<evidence type="ECO:0000256" key="3">
    <source>
        <dbReference type="ARBA" id="ARBA00012733"/>
    </source>
</evidence>
<dbReference type="Pfam" id="PF14873">
    <property type="entry name" value="BNR_assoc_N"/>
    <property type="match status" value="1"/>
</dbReference>
<evidence type="ECO:0000313" key="8">
    <source>
        <dbReference type="Proteomes" id="UP000886812"/>
    </source>
</evidence>
<evidence type="ECO:0000256" key="4">
    <source>
        <dbReference type="SAM" id="SignalP"/>
    </source>
</evidence>
<dbReference type="Pfam" id="PF13088">
    <property type="entry name" value="BNR_2"/>
    <property type="match status" value="1"/>
</dbReference>
<reference evidence="7" key="1">
    <citation type="submission" date="2020-10" db="EMBL/GenBank/DDBJ databases">
        <authorList>
            <person name="Gilroy R."/>
        </authorList>
    </citation>
    <scope>NUCLEOTIDE SEQUENCE</scope>
    <source>
        <strain evidence="7">10669</strain>
    </source>
</reference>
<organism evidence="7 8">
    <name type="scientific">Candidatus Spyradosoma merdigallinarum</name>
    <dbReference type="NCBI Taxonomy" id="2840950"/>
    <lineage>
        <taxon>Bacteria</taxon>
        <taxon>Pseudomonadati</taxon>
        <taxon>Verrucomicrobiota</taxon>
        <taxon>Opitutia</taxon>
        <taxon>Opitutia incertae sedis</taxon>
        <taxon>Candidatus Spyradosoma</taxon>
    </lineage>
</organism>
<dbReference type="SUPFAM" id="SSF50939">
    <property type="entry name" value="Sialidases"/>
    <property type="match status" value="1"/>
</dbReference>
<dbReference type="Gene3D" id="2.60.40.1290">
    <property type="match status" value="1"/>
</dbReference>
<gene>
    <name evidence="7" type="ORF">IAC75_01175</name>
</gene>
<dbReference type="PANTHER" id="PTHR10628">
    <property type="entry name" value="SIALIDASE"/>
    <property type="match status" value="1"/>
</dbReference>
<dbReference type="GO" id="GO:0009313">
    <property type="term" value="P:oligosaccharide catabolic process"/>
    <property type="evidence" value="ECO:0007669"/>
    <property type="project" value="TreeGrafter"/>
</dbReference>
<dbReference type="InterPro" id="IPR029456">
    <property type="entry name" value="Sialidase_N"/>
</dbReference>
<feature type="domain" description="Sialidase N-terminal" evidence="6">
    <location>
        <begin position="39"/>
        <end position="167"/>
    </location>
</feature>
<sequence length="536" mass="57351">MTHLLKNPLARSAARACFAAAFSLSLFSASLSAAAVEQSGISLKSGVWPVMVRMDYNPILQIKADVGTSSKPVCLEALKIDFAKTTHVGDIEGVDVFVGGNDVQPGKKFGSARPTKANEIVTVKSRKKFALEQGKTNEIWISVRLKDKADIGGEIGAVASQMVIDGKAYVVNAVPAKQRIGYAVAKAGDFGSKNYRIPALARNPKTGTLIATFDIRYNHSGDLPANIDVGVSRSEDGGRTWSPVESVLSSKKMDVKNGVGDPGILVNDKTGEIWISALWAPQSGHPIWKSAAGTDDPKRCGQMLLISSKDDGKSWSKRPLNITPGIKRLDDADTADWGCVFQGPGAGICTKDGTLIFPAQIWGPMGKGVWGVLVYSKDGGKTWTSSKKMPWGGSESTCVQLRDGSVMLNVRQGSAAARVVAVTKDLGETWEKFDGEALRQPGNLCQAALLTADGKNLYFSNPNSGRRDNMTLKYSKDGGKTWTKGLLYDERGCAGYSSIAFADDEDKTIGVLYEGAPNSQTLFFLSIPASDVRKAK</sequence>
<feature type="signal peptide" evidence="4">
    <location>
        <begin position="1"/>
        <end position="33"/>
    </location>
</feature>
<evidence type="ECO:0000259" key="6">
    <source>
        <dbReference type="Pfam" id="PF14873"/>
    </source>
</evidence>
<name>A0A9D1T146_9BACT</name>
<dbReference type="GO" id="GO:0006689">
    <property type="term" value="P:ganglioside catabolic process"/>
    <property type="evidence" value="ECO:0007669"/>
    <property type="project" value="TreeGrafter"/>
</dbReference>
<evidence type="ECO:0000259" key="5">
    <source>
        <dbReference type="Pfam" id="PF13088"/>
    </source>
</evidence>
<accession>A0A9D1T146</accession>
<protein>
    <recommendedName>
        <fullName evidence="3">exo-alpha-sialidase</fullName>
        <ecNumber evidence="3">3.2.1.18</ecNumber>
    </recommendedName>
</protein>
<evidence type="ECO:0000256" key="2">
    <source>
        <dbReference type="ARBA" id="ARBA00009348"/>
    </source>
</evidence>
<dbReference type="Proteomes" id="UP000886812">
    <property type="component" value="Unassembled WGS sequence"/>
</dbReference>
<evidence type="ECO:0000313" key="7">
    <source>
        <dbReference type="EMBL" id="HIV03747.1"/>
    </source>
</evidence>
<dbReference type="PANTHER" id="PTHR10628:SF30">
    <property type="entry name" value="EXO-ALPHA-SIALIDASE"/>
    <property type="match status" value="1"/>
</dbReference>
<dbReference type="InterPro" id="IPR036278">
    <property type="entry name" value="Sialidase_sf"/>
</dbReference>
<feature type="domain" description="Sialidase" evidence="5">
    <location>
        <begin position="226"/>
        <end position="504"/>
    </location>
</feature>